<dbReference type="Proteomes" id="UP000075502">
    <property type="component" value="Unassembled WGS sequence"/>
</dbReference>
<comment type="similarity">
    <text evidence="1">Belongs to the VgrG protein family.</text>
</comment>
<evidence type="ECO:0000313" key="4">
    <source>
        <dbReference type="EMBL" id="KYG09394.1"/>
    </source>
</evidence>
<dbReference type="Gene3D" id="4.10.220.110">
    <property type="match status" value="1"/>
</dbReference>
<dbReference type="NCBIfam" id="TIGR01646">
    <property type="entry name" value="vgr_GE"/>
    <property type="match status" value="1"/>
</dbReference>
<dbReference type="InterPro" id="IPR017847">
    <property type="entry name" value="T6SS_RhsGE_Vgr_subset"/>
</dbReference>
<organism evidence="4 5">
    <name type="scientific">Sorangium cellulosum</name>
    <name type="common">Polyangium cellulosum</name>
    <dbReference type="NCBI Taxonomy" id="56"/>
    <lineage>
        <taxon>Bacteria</taxon>
        <taxon>Pseudomonadati</taxon>
        <taxon>Myxococcota</taxon>
        <taxon>Polyangia</taxon>
        <taxon>Polyangiales</taxon>
        <taxon>Polyangiaceae</taxon>
        <taxon>Sorangium</taxon>
    </lineage>
</organism>
<evidence type="ECO:0000259" key="3">
    <source>
        <dbReference type="Pfam" id="PF04717"/>
    </source>
</evidence>
<dbReference type="InterPro" id="IPR037026">
    <property type="entry name" value="Vgr_OB-fold_dom_sf"/>
</dbReference>
<evidence type="ECO:0000256" key="2">
    <source>
        <dbReference type="SAM" id="MobiDB-lite"/>
    </source>
</evidence>
<feature type="region of interest" description="Disordered" evidence="2">
    <location>
        <begin position="751"/>
        <end position="774"/>
    </location>
</feature>
<name>A0A150TXL9_SORCE</name>
<proteinExistence type="inferred from homology"/>
<sequence>MNDTYRFACDSLPGGPLRVLAFSCEEQLGRPYTLEVLGDLDAEPGELEGALGKPGTLSLGDMVFHGVVFEIELLLAAQGRRIYRLTLAPELHALSLGRHSRVFVDRSVPEVIEQGLREGGQSAFELRLSGAYASRRHVCQYKESDLDFLHRWMKREGIYYYFLQQESGAKLIVCDDRDRHDDAPSALVRYHPSGLDDVLAGERFATWRRVHAGVSASVRLGDYDDLRPALRIDASRPDAAVGFEELVRFEDNVPDQREADRLASVRAEALKAAQLRFHGTGRVSGLHAGLRFRLDEHPRSELNRRYQLCRVVHRGTLLRGEPELARYLGLSPAEEGYHVAVEALPVEVQYRPERRTAWPEVRGVESAVVDGEAESPYAQIDGHGRYRVRFLFDEAKSPAGAASAWLRRMQPHGGSPEGHHLPLRKGTEVLVAFVHGDPDRPFIVGAAPTPTTPSAVTSANATRNVIQTGGLSRLEVEDREGGQYIDLSTPAQRSFLHLGAHGGLGDHNLVLATEGDGLHHAGGKRDITVGGAQTEDVTGDVTEQYGANQSTRVSGSFTETVGAGMTQTISSGAVQTIDGGLRQSITGGETRTVNGDVTETIDGGRTQDIVGATRESIGGSLTQTVSGFIGVSTPADYTLNAPASLTMVTPAAGTVKGLSGVKLLAPGGQMTVDFWHEGIGGQHLVAYFTKLSVGMLSLAVTFNWLRFQFMHAALFGIKVDVKAVDAKAIANESVYGVLAARAAAARAKKAGLTQIGGPGPGPGGPGPGPGGPGP</sequence>
<gene>
    <name evidence="4" type="ORF">BE21_18270</name>
</gene>
<dbReference type="Gene3D" id="2.30.110.50">
    <property type="match status" value="1"/>
</dbReference>
<protein>
    <recommendedName>
        <fullName evidence="3">Gp5/Type VI secretion system Vgr protein OB-fold domain-containing protein</fullName>
    </recommendedName>
</protein>
<feature type="domain" description="Gp5/Type VI secretion system Vgr protein OB-fold" evidence="3">
    <location>
        <begin position="383"/>
        <end position="446"/>
    </location>
</feature>
<dbReference type="EMBL" id="JEME01000698">
    <property type="protein sequence ID" value="KYG09394.1"/>
    <property type="molecule type" value="Genomic_DNA"/>
</dbReference>
<dbReference type="Gene3D" id="3.55.50.10">
    <property type="entry name" value="Baseplate protein-like domains"/>
    <property type="match status" value="1"/>
</dbReference>
<accession>A0A150TXL9</accession>
<dbReference type="Pfam" id="PF05954">
    <property type="entry name" value="Phage_GPD"/>
    <property type="match status" value="1"/>
</dbReference>
<feature type="compositionally biased region" description="Pro residues" evidence="2">
    <location>
        <begin position="759"/>
        <end position="774"/>
    </location>
</feature>
<dbReference type="InterPro" id="IPR006533">
    <property type="entry name" value="T6SS_Vgr_RhsGE"/>
</dbReference>
<dbReference type="NCBIfam" id="TIGR03361">
    <property type="entry name" value="VI_Rhs_Vgr"/>
    <property type="match status" value="1"/>
</dbReference>
<dbReference type="InterPro" id="IPR006531">
    <property type="entry name" value="Gp5/Vgr_OB"/>
</dbReference>
<dbReference type="SUPFAM" id="SSF69255">
    <property type="entry name" value="gp5 N-terminal domain-like"/>
    <property type="match status" value="1"/>
</dbReference>
<dbReference type="SUPFAM" id="SSF69279">
    <property type="entry name" value="Phage tail proteins"/>
    <property type="match status" value="2"/>
</dbReference>
<feature type="non-terminal residue" evidence="4">
    <location>
        <position position="774"/>
    </location>
</feature>
<dbReference type="Gene3D" id="2.40.50.230">
    <property type="entry name" value="Gp5 N-terminal domain"/>
    <property type="match status" value="1"/>
</dbReference>
<evidence type="ECO:0000256" key="1">
    <source>
        <dbReference type="ARBA" id="ARBA00005558"/>
    </source>
</evidence>
<comment type="caution">
    <text evidence="4">The sequence shown here is derived from an EMBL/GenBank/DDBJ whole genome shotgun (WGS) entry which is preliminary data.</text>
</comment>
<dbReference type="Pfam" id="PF04717">
    <property type="entry name" value="Phage_base_V"/>
    <property type="match status" value="1"/>
</dbReference>
<dbReference type="SUPFAM" id="SSF69349">
    <property type="entry name" value="Phage fibre proteins"/>
    <property type="match status" value="1"/>
</dbReference>
<dbReference type="AlphaFoldDB" id="A0A150TXL9"/>
<reference evidence="4 5" key="1">
    <citation type="submission" date="2014-02" db="EMBL/GenBank/DDBJ databases">
        <title>The small core and large imbalanced accessory genome model reveals a collaborative survival strategy of Sorangium cellulosum strains in nature.</title>
        <authorList>
            <person name="Han K."/>
            <person name="Peng R."/>
            <person name="Blom J."/>
            <person name="Li Y.-Z."/>
        </authorList>
    </citation>
    <scope>NUCLEOTIDE SEQUENCE [LARGE SCALE GENOMIC DNA]</scope>
    <source>
        <strain evidence="4 5">So0007-03</strain>
    </source>
</reference>
<evidence type="ECO:0000313" key="5">
    <source>
        <dbReference type="Proteomes" id="UP000075502"/>
    </source>
</evidence>